<evidence type="ECO:0000313" key="2">
    <source>
        <dbReference type="EMBL" id="CAA9570444.1"/>
    </source>
</evidence>
<dbReference type="EMBL" id="CADCWL010000134">
    <property type="protein sequence ID" value="CAA9570444.1"/>
    <property type="molecule type" value="Genomic_DNA"/>
</dbReference>
<proteinExistence type="predicted"/>
<dbReference type="InterPro" id="IPR044859">
    <property type="entry name" value="Allene_oxi_cyc_Dirigent"/>
</dbReference>
<feature type="chain" id="PRO_5026906399" description="Dirigent-like protein" evidence="1">
    <location>
        <begin position="25"/>
        <end position="188"/>
    </location>
</feature>
<accession>A0A6J4VCP9</accession>
<name>A0A6J4VCP9_9BACT</name>
<organism evidence="2">
    <name type="scientific">uncultured Thermomicrobiales bacterium</name>
    <dbReference type="NCBI Taxonomy" id="1645740"/>
    <lineage>
        <taxon>Bacteria</taxon>
        <taxon>Pseudomonadati</taxon>
        <taxon>Thermomicrobiota</taxon>
        <taxon>Thermomicrobia</taxon>
        <taxon>Thermomicrobiales</taxon>
        <taxon>environmental samples</taxon>
    </lineage>
</organism>
<dbReference type="GO" id="GO:0046423">
    <property type="term" value="F:allene-oxide cyclase activity"/>
    <property type="evidence" value="ECO:0007669"/>
    <property type="project" value="InterPro"/>
</dbReference>
<dbReference type="GO" id="GO:0009695">
    <property type="term" value="P:jasmonic acid biosynthetic process"/>
    <property type="evidence" value="ECO:0007669"/>
    <property type="project" value="InterPro"/>
</dbReference>
<evidence type="ECO:0000256" key="1">
    <source>
        <dbReference type="SAM" id="SignalP"/>
    </source>
</evidence>
<keyword evidence="1" id="KW-0732">Signal</keyword>
<dbReference type="AlphaFoldDB" id="A0A6J4VCP9"/>
<protein>
    <recommendedName>
        <fullName evidence="3">Dirigent-like protein</fullName>
    </recommendedName>
</protein>
<dbReference type="Gene3D" id="2.40.480.10">
    <property type="entry name" value="Allene oxide cyclase-like"/>
    <property type="match status" value="1"/>
</dbReference>
<dbReference type="InterPro" id="IPR034871">
    <property type="entry name" value="Allene_oxi_cyc_sf"/>
</dbReference>
<evidence type="ECO:0008006" key="3">
    <source>
        <dbReference type="Google" id="ProtNLM"/>
    </source>
</evidence>
<dbReference type="SUPFAM" id="SSF141493">
    <property type="entry name" value="Allene oxide cyclase-like"/>
    <property type="match status" value="1"/>
</dbReference>
<feature type="signal peptide" evidence="1">
    <location>
        <begin position="1"/>
        <end position="24"/>
    </location>
</feature>
<gene>
    <name evidence="2" type="ORF">AVDCRST_MAG19-2724</name>
</gene>
<sequence>MFSFRWYAGLLLGLAMLIPGEASAQEATPVIGEDSTVFILVERPEHVTILDLGAPGKSAGDVTVWGPDPLYDEANEVDTGALTHGSCTSLNTAGDNHCLETVLFADGSTLEIQGIQRGSGEPSLTTIVGGSGMYRGATGTVLVDPSADYRTWAKTFEVVLPANTSFKESSGSSVSRAAQRLEVMKRTR</sequence>
<reference evidence="2" key="1">
    <citation type="submission" date="2020-02" db="EMBL/GenBank/DDBJ databases">
        <authorList>
            <person name="Meier V. D."/>
        </authorList>
    </citation>
    <scope>NUCLEOTIDE SEQUENCE</scope>
    <source>
        <strain evidence="2">AVDCRST_MAG19</strain>
    </source>
</reference>